<gene>
    <name evidence="2" type="ORF">H5410_014730</name>
</gene>
<feature type="compositionally biased region" description="Basic residues" evidence="1">
    <location>
        <begin position="116"/>
        <end position="125"/>
    </location>
</feature>
<name>A0A9J5ZS91_SOLCO</name>
<dbReference type="AlphaFoldDB" id="A0A9J5ZS91"/>
<reference evidence="2 3" key="1">
    <citation type="submission" date="2020-09" db="EMBL/GenBank/DDBJ databases">
        <title>De no assembly of potato wild relative species, Solanum commersonii.</title>
        <authorList>
            <person name="Cho K."/>
        </authorList>
    </citation>
    <scope>NUCLEOTIDE SEQUENCE [LARGE SCALE GENOMIC DNA]</scope>
    <source>
        <strain evidence="2">LZ3.2</strain>
        <tissue evidence="2">Leaf</tissue>
    </source>
</reference>
<proteinExistence type="predicted"/>
<accession>A0A9J5ZS91</accession>
<protein>
    <submittedName>
        <fullName evidence="2">Uncharacterized protein</fullName>
    </submittedName>
</protein>
<comment type="caution">
    <text evidence="2">The sequence shown here is derived from an EMBL/GenBank/DDBJ whole genome shotgun (WGS) entry which is preliminary data.</text>
</comment>
<dbReference type="EMBL" id="JACXVP010000003">
    <property type="protein sequence ID" value="KAG5614906.1"/>
    <property type="molecule type" value="Genomic_DNA"/>
</dbReference>
<organism evidence="2 3">
    <name type="scientific">Solanum commersonii</name>
    <name type="common">Commerson's wild potato</name>
    <name type="synonym">Commerson's nightshade</name>
    <dbReference type="NCBI Taxonomy" id="4109"/>
    <lineage>
        <taxon>Eukaryota</taxon>
        <taxon>Viridiplantae</taxon>
        <taxon>Streptophyta</taxon>
        <taxon>Embryophyta</taxon>
        <taxon>Tracheophyta</taxon>
        <taxon>Spermatophyta</taxon>
        <taxon>Magnoliopsida</taxon>
        <taxon>eudicotyledons</taxon>
        <taxon>Gunneridae</taxon>
        <taxon>Pentapetalae</taxon>
        <taxon>asterids</taxon>
        <taxon>lamiids</taxon>
        <taxon>Solanales</taxon>
        <taxon>Solanaceae</taxon>
        <taxon>Solanoideae</taxon>
        <taxon>Solaneae</taxon>
        <taxon>Solanum</taxon>
    </lineage>
</organism>
<evidence type="ECO:0000313" key="3">
    <source>
        <dbReference type="Proteomes" id="UP000824120"/>
    </source>
</evidence>
<dbReference type="PROSITE" id="PS51257">
    <property type="entry name" value="PROKAR_LIPOPROTEIN"/>
    <property type="match status" value="1"/>
</dbReference>
<feature type="compositionally biased region" description="Basic residues" evidence="1">
    <location>
        <begin position="249"/>
        <end position="259"/>
    </location>
</feature>
<evidence type="ECO:0000313" key="2">
    <source>
        <dbReference type="EMBL" id="KAG5614906.1"/>
    </source>
</evidence>
<sequence length="259" mass="28007">MKNKKLLKLLNLRIRATDTRAQSGHASGVACGHRASGVGQCQATGTKARDDRCRCSAIRKRRRHRHAKIAKASLAIGLWNVRSIKATEIGSQDRANGRQHLPMRARLNAACNIRKRRGQRMHHHPRPDASGQGAAHRLGASAAGARDRPGDIAAGLRDAMRDARQKLEASAKACTHLTSHVRIGQTTSAKGSGMSRGLHSSTVACEHRLGDIGVGQWHAASNKAWTHLSRVCDPQAPSPTVGSKEPRPRTHPTRLRATA</sequence>
<feature type="region of interest" description="Disordered" evidence="1">
    <location>
        <begin position="116"/>
        <end position="149"/>
    </location>
</feature>
<feature type="region of interest" description="Disordered" evidence="1">
    <location>
        <begin position="231"/>
        <end position="259"/>
    </location>
</feature>
<feature type="compositionally biased region" description="Low complexity" evidence="1">
    <location>
        <begin position="133"/>
        <end position="144"/>
    </location>
</feature>
<keyword evidence="3" id="KW-1185">Reference proteome</keyword>
<dbReference type="Proteomes" id="UP000824120">
    <property type="component" value="Chromosome 3"/>
</dbReference>
<evidence type="ECO:0000256" key="1">
    <source>
        <dbReference type="SAM" id="MobiDB-lite"/>
    </source>
</evidence>